<evidence type="ECO:0000313" key="2">
    <source>
        <dbReference type="EMBL" id="QOK24744.1"/>
    </source>
</evidence>
<evidence type="ECO:0000313" key="4">
    <source>
        <dbReference type="Proteomes" id="UP000593998"/>
    </source>
</evidence>
<dbReference type="KEGG" id="jte:ASJ30_09655"/>
<dbReference type="AlphaFoldDB" id="A0A1L3MHH0"/>
<name>A0A1L3MHH0_9MICO</name>
<dbReference type="RefSeq" id="WP_164513536.1">
    <property type="nucleotide sequence ID" value="NZ_CP013290.1"/>
</dbReference>
<gene>
    <name evidence="1" type="ORF">ASJ30_09655</name>
    <name evidence="2" type="ORF">IGS73_11050</name>
</gene>
<evidence type="ECO:0000313" key="1">
    <source>
        <dbReference type="EMBL" id="APH01758.1"/>
    </source>
</evidence>
<sequence length="183" mass="19269">MPGIEVRTAARGCASSISSPRVGQRLLGLLRLRLEPARLVVEVLTEQGPAWYLLRQGTAGWMREVVSRDGFRAFDLLELDDGEVNALGAAVHVGAEASASDVDLVQPAQGEGPAEVAAFLAEQEHVAQVTLTSAQGVTSGLVVCVAPDGALTLGRPTEDGGLRYAGATAPQLREVWDTWRAGQ</sequence>
<keyword evidence="3" id="KW-1185">Reference proteome</keyword>
<proteinExistence type="predicted"/>
<reference evidence="1 3" key="1">
    <citation type="submission" date="2015-11" db="EMBL/GenBank/DDBJ databases">
        <authorList>
            <person name="Zhang Y."/>
            <person name="Guo Z."/>
        </authorList>
    </citation>
    <scope>NUCLEOTIDE SEQUENCE [LARGE SCALE GENOMIC DNA]</scope>
    <source>
        <strain evidence="1 3">YFY001</strain>
    </source>
</reference>
<protein>
    <submittedName>
        <fullName evidence="1">Uncharacterized protein</fullName>
    </submittedName>
</protein>
<dbReference type="EMBL" id="CP013290">
    <property type="protein sequence ID" value="APH01758.1"/>
    <property type="molecule type" value="Genomic_DNA"/>
</dbReference>
<reference evidence="2 4" key="2">
    <citation type="submission" date="2020-10" db="EMBL/GenBank/DDBJ databases">
        <title>Janibacter indicus TT2 genome sequence.</title>
        <authorList>
            <person name="Lee K."/>
            <person name="Ganzorig M."/>
        </authorList>
    </citation>
    <scope>NUCLEOTIDE SEQUENCE [LARGE SCALE GENOMIC DNA]</scope>
    <source>
        <strain evidence="2 4">TT2</strain>
    </source>
</reference>
<dbReference type="EMBL" id="CP062789">
    <property type="protein sequence ID" value="QOK24744.1"/>
    <property type="molecule type" value="Genomic_DNA"/>
</dbReference>
<dbReference type="Proteomes" id="UP000593998">
    <property type="component" value="Chromosome"/>
</dbReference>
<evidence type="ECO:0000313" key="3">
    <source>
        <dbReference type="Proteomes" id="UP000182938"/>
    </source>
</evidence>
<dbReference type="Proteomes" id="UP000182938">
    <property type="component" value="Chromosome"/>
</dbReference>
<organism evidence="1 3">
    <name type="scientific">Janibacter indicus</name>
    <dbReference type="NCBI Taxonomy" id="857417"/>
    <lineage>
        <taxon>Bacteria</taxon>
        <taxon>Bacillati</taxon>
        <taxon>Actinomycetota</taxon>
        <taxon>Actinomycetes</taxon>
        <taxon>Micrococcales</taxon>
        <taxon>Intrasporangiaceae</taxon>
        <taxon>Janibacter</taxon>
    </lineage>
</organism>
<accession>A0A1L3MHH0</accession>